<feature type="signal peptide" evidence="2">
    <location>
        <begin position="1"/>
        <end position="30"/>
    </location>
</feature>
<dbReference type="RefSeq" id="WP_067700025.1">
    <property type="nucleotide sequence ID" value="NZ_LLZH01000296.1"/>
</dbReference>
<dbReference type="Proteomes" id="UP000053244">
    <property type="component" value="Unassembled WGS sequence"/>
</dbReference>
<gene>
    <name evidence="3" type="ORF">ADL15_34625</name>
</gene>
<organism evidence="3 4">
    <name type="scientific">Actinoplanes awajinensis subsp. mycoplanecinus</name>
    <dbReference type="NCBI Taxonomy" id="135947"/>
    <lineage>
        <taxon>Bacteria</taxon>
        <taxon>Bacillati</taxon>
        <taxon>Actinomycetota</taxon>
        <taxon>Actinomycetes</taxon>
        <taxon>Micromonosporales</taxon>
        <taxon>Micromonosporaceae</taxon>
        <taxon>Actinoplanes</taxon>
    </lineage>
</organism>
<comment type="caution">
    <text evidence="3">The sequence shown here is derived from an EMBL/GenBank/DDBJ whole genome shotgun (WGS) entry which is preliminary data.</text>
</comment>
<evidence type="ECO:0008006" key="5">
    <source>
        <dbReference type="Google" id="ProtNLM"/>
    </source>
</evidence>
<name>A0A117MNV7_9ACTN</name>
<dbReference type="OrthoDB" id="3297444at2"/>
<keyword evidence="1" id="KW-0472">Membrane</keyword>
<feature type="chain" id="PRO_5039367238" description="IPT/TIG domain-containing protein" evidence="2">
    <location>
        <begin position="31"/>
        <end position="173"/>
    </location>
</feature>
<evidence type="ECO:0000313" key="4">
    <source>
        <dbReference type="Proteomes" id="UP000053244"/>
    </source>
</evidence>
<proteinExistence type="predicted"/>
<keyword evidence="2" id="KW-0732">Signal</keyword>
<dbReference type="EMBL" id="LLZH01000296">
    <property type="protein sequence ID" value="KUL27687.1"/>
    <property type="molecule type" value="Genomic_DNA"/>
</dbReference>
<evidence type="ECO:0000256" key="1">
    <source>
        <dbReference type="SAM" id="Phobius"/>
    </source>
</evidence>
<reference evidence="3 4" key="1">
    <citation type="submission" date="2015-10" db="EMBL/GenBank/DDBJ databases">
        <authorList>
            <person name="Gilbert D.G."/>
        </authorList>
    </citation>
    <scope>NUCLEOTIDE SEQUENCE [LARGE SCALE GENOMIC DNA]</scope>
    <source>
        <strain evidence="3 4">NRRL B-16712</strain>
    </source>
</reference>
<accession>A0A117MNV7</accession>
<dbReference type="AlphaFoldDB" id="A0A117MNV7"/>
<protein>
    <recommendedName>
        <fullName evidence="5">IPT/TIG domain-containing protein</fullName>
    </recommendedName>
</protein>
<keyword evidence="1" id="KW-0812">Transmembrane</keyword>
<evidence type="ECO:0000256" key="2">
    <source>
        <dbReference type="SAM" id="SignalP"/>
    </source>
</evidence>
<feature type="transmembrane region" description="Helical" evidence="1">
    <location>
        <begin position="135"/>
        <end position="153"/>
    </location>
</feature>
<evidence type="ECO:0000313" key="3">
    <source>
        <dbReference type="EMBL" id="KUL27687.1"/>
    </source>
</evidence>
<keyword evidence="4" id="KW-1185">Reference proteome</keyword>
<sequence length="173" mass="17665">MPKLTAVLRRSRTAVLLVVAGIFGAVLAMAAPAAAAVPSSADTLVLTWTDGGDLRVTGFGYRARDLVEVRLGSSPIQQTRGDENGRIEVSVPRPLVATGASGASIVLTGRSVSGAARVMISAVPPQAAGRGPVDLLPWVFGTVALAGLAVVVWRRSTGGNGEAPRGYRGCHVA</sequence>
<keyword evidence="1" id="KW-1133">Transmembrane helix</keyword>